<dbReference type="RefSeq" id="WP_116061382.1">
    <property type="nucleotide sequence ID" value="NZ_QRDZ01000010.1"/>
</dbReference>
<evidence type="ECO:0000259" key="2">
    <source>
        <dbReference type="PROSITE" id="PS51272"/>
    </source>
</evidence>
<dbReference type="CDD" id="cd09621">
    <property type="entry name" value="CBM9_like_5"/>
    <property type="match status" value="1"/>
</dbReference>
<organism evidence="3 4">
    <name type="scientific">Cohnella phaseoli</name>
    <dbReference type="NCBI Taxonomy" id="456490"/>
    <lineage>
        <taxon>Bacteria</taxon>
        <taxon>Bacillati</taxon>
        <taxon>Bacillota</taxon>
        <taxon>Bacilli</taxon>
        <taxon>Bacillales</taxon>
        <taxon>Paenibacillaceae</taxon>
        <taxon>Cohnella</taxon>
    </lineage>
</organism>
<sequence>MMANRWIASTLIVFLLCAFPTPKLLFEAGATAYAAELLEETAISDFESEEEVWQFGLGDGVGAQGGYSRDETASFTGTFSGRLIGNFDTGGKFVVLGRSFIPLDMKSFSFQIKTSDINKITIRLRDAKGQVHQQTIELQATEDWQKVEVTAFDRGLGYLSFGSGTPGVWNGPADRIEFLLEKSRLTGGKTSGTVWIDEIKAMAVPQQELWKTEIGSFEQAIDLWELAFGMEFPGASGDFIRDTAEVKSGAYSGKLSGNFSNGGKYLSLGRDLPPVSMKKLEFWAKTSDAQWVTLRIKDGSGQVHQQKVPLTPNGQWSKVELLKFNGGKDYFSFGGANDQKWHDPVQRVEVLMDQPSLIGGKLSGDIWLDQVEMTSEFPELTVQQKQLGNIYLDYEPVALQIATQGTTVQWSVYDHLEQKVLDGSETVANHLLDLTIPLHSYGYYTVTIDAEKDGQTIAETELSLARLSAEDPTLAEDSPFGISTHLAWAKEGWSTELSKLIRRAGAKSFRDEITWESLEYEKGKYRKPANRDAFMKRTQEDDLNPFIILNYTNPFYDQNSTPYTAEGREGFADYGVALLDLYGDRIKSIEVYNEFNGSFGSRGNGIAGSRPDSYYELLKTTHEKIKAANPDVTVVGMATAGTPLDWIEEVFKLGGLNYMDAMSIHPYQSQRPPDGMVQAVRSTQELMRQYNNGREIPIWYTEIGWPTKASIGIPENTQANYVVRTYVQALAEGVEKVFWYDLMNDGMQEDYYEHHLGMLRNRADEKGAFTPKPSYASYATMTRQLIGADFVEQEYAGTDIFSYKFNKSGEELRVVWSNEPLQAAIDTDVPIQITDMMGNTETYSPYQGKVFLTLSGEPHYIKGSIRGIVESSMFSIYGDSVVAGEPVALTLQMNNAGAAPAKVGFEFEGNRYELEAASGQSKVMPLQQSAIMKSGSRVLTGFLLDGGQKIGKLQYVAQSLHPYEAKVYPVLKAANLENKAVALQIKNFSKQKPLVINGVEWQLGSQQGLQGDRVQIPPDSTAVVEIELEDLNMEVSYPVQMKVIFEEAEPYEYQGNFDFNPIHIRTVEVDGKPDEGIVAGVPTIHLSNGTVKMTDYKGTTDLDGQFWFHFDRDHFYLTAKVTDDVHAYQAAGADIWKNDSIQFAIAQGVPGSASEWYEYGVSDTANGPQIYRWNAPTGVARGPVSNGQLQITREEQQKLTVYELALPWSELAPIQYKQPDGIHFSLLVNDNDGSGRKGWIEWASGIGLEKKPSLYRTMQWMADEATWTAPMAQSASYQTVAGTVLQGFLQAEHDEGTTLRYEIIDAAAQGSVTMIDSLTGEFEYRPNASASGEDTFTFRVNDGYEYSHTAVVTISIEAKATNNPPASTGGSAAGAYISTTGELYLPAGESGKISLGNRIQLVLPSGSTKTGTQLTITEGKADATLKSLSPVFELSSKPVVQLQKPAVVSFAFDSEKLGKGQTAAIWRLDNEKKQWIQVGGTVKDGLISTELEQLGLYAVLAVDGEREGTEPNQPIMPEFADVQGHWAQAEIKRAVQLGIIQGYSDQTFRPDQSVSRQELIAMLDRALQPQGHGEAISFIDQASIGVWAKSSIAKAVQAGWLTGYADGSFRPTAGISRAEMAAVLAKAAKLSVGGRENTGFADDDSIPPWAKSYISAAVEGGLLQGRGDNRFAASGVVTRAEAAAITVRLIARIAD</sequence>
<dbReference type="Gene3D" id="2.60.40.1190">
    <property type="match status" value="1"/>
</dbReference>
<dbReference type="PROSITE" id="PS00587">
    <property type="entry name" value="GLYCOSYL_HYDROL_F17"/>
    <property type="match status" value="1"/>
</dbReference>
<dbReference type="SUPFAM" id="SSF51445">
    <property type="entry name" value="(Trans)glycosidases"/>
    <property type="match status" value="1"/>
</dbReference>
<dbReference type="Gene3D" id="2.60.120.260">
    <property type="entry name" value="Galactose-binding domain-like"/>
    <property type="match status" value="2"/>
</dbReference>
<dbReference type="Pfam" id="PF06452">
    <property type="entry name" value="CBM9_1"/>
    <property type="match status" value="1"/>
</dbReference>
<dbReference type="InterPro" id="IPR051923">
    <property type="entry name" value="Glycosyl_Hydrolase_39"/>
</dbReference>
<dbReference type="InterPro" id="IPR010502">
    <property type="entry name" value="Carb-bd_dom_fam9"/>
</dbReference>
<dbReference type="SUPFAM" id="SSF49344">
    <property type="entry name" value="CBD9-like"/>
    <property type="match status" value="1"/>
</dbReference>
<feature type="domain" description="SLH" evidence="2">
    <location>
        <begin position="1514"/>
        <end position="1577"/>
    </location>
</feature>
<dbReference type="Pfam" id="PF17963">
    <property type="entry name" value="Big_9"/>
    <property type="match status" value="1"/>
</dbReference>
<feature type="domain" description="SLH" evidence="2">
    <location>
        <begin position="1637"/>
        <end position="1695"/>
    </location>
</feature>
<dbReference type="PANTHER" id="PTHR12631">
    <property type="entry name" value="ALPHA-L-IDURONIDASE"/>
    <property type="match status" value="1"/>
</dbReference>
<dbReference type="Proteomes" id="UP000256977">
    <property type="component" value="Unassembled WGS sequence"/>
</dbReference>
<name>A0A3D9JSJ3_9BACL</name>
<dbReference type="Gene3D" id="3.20.20.80">
    <property type="entry name" value="Glycosidases"/>
    <property type="match status" value="1"/>
</dbReference>
<comment type="caution">
    <text evidence="3">The sequence shown here is derived from an EMBL/GenBank/DDBJ whole genome shotgun (WGS) entry which is preliminary data.</text>
</comment>
<evidence type="ECO:0000313" key="3">
    <source>
        <dbReference type="EMBL" id="RED76915.1"/>
    </source>
</evidence>
<proteinExistence type="predicted"/>
<dbReference type="Gene3D" id="2.60.40.2810">
    <property type="match status" value="1"/>
</dbReference>
<dbReference type="EMBL" id="QRDZ01000010">
    <property type="protein sequence ID" value="RED76915.1"/>
    <property type="molecule type" value="Genomic_DNA"/>
</dbReference>
<dbReference type="InterPro" id="IPR017853">
    <property type="entry name" value="GH"/>
</dbReference>
<gene>
    <name evidence="3" type="ORF">DFP98_110136</name>
</gene>
<feature type="domain" description="SLH" evidence="2">
    <location>
        <begin position="1578"/>
        <end position="1636"/>
    </location>
</feature>
<dbReference type="GO" id="GO:0004553">
    <property type="term" value="F:hydrolase activity, hydrolyzing O-glycosyl compounds"/>
    <property type="evidence" value="ECO:0007669"/>
    <property type="project" value="InterPro"/>
</dbReference>
<reference evidence="3 4" key="1">
    <citation type="submission" date="2018-07" db="EMBL/GenBank/DDBJ databases">
        <title>Genomic Encyclopedia of Type Strains, Phase III (KMG-III): the genomes of soil and plant-associated and newly described type strains.</title>
        <authorList>
            <person name="Whitman W."/>
        </authorList>
    </citation>
    <scope>NUCLEOTIDE SEQUENCE [LARGE SCALE GENOMIC DNA]</scope>
    <source>
        <strain evidence="3 4">CECT 7287</strain>
    </source>
</reference>
<dbReference type="InterPro" id="IPR000490">
    <property type="entry name" value="Glyco_hydro_17"/>
</dbReference>
<keyword evidence="4" id="KW-1185">Reference proteome</keyword>
<dbReference type="PANTHER" id="PTHR12631:SF10">
    <property type="entry name" value="BETA-XYLOSIDASE-LIKE PROTEIN-RELATED"/>
    <property type="match status" value="1"/>
</dbReference>
<dbReference type="GO" id="GO:0016052">
    <property type="term" value="P:carbohydrate catabolic process"/>
    <property type="evidence" value="ECO:0007669"/>
    <property type="project" value="InterPro"/>
</dbReference>
<dbReference type="GO" id="GO:0030246">
    <property type="term" value="F:carbohydrate binding"/>
    <property type="evidence" value="ECO:0007669"/>
    <property type="project" value="InterPro"/>
</dbReference>
<evidence type="ECO:0000313" key="4">
    <source>
        <dbReference type="Proteomes" id="UP000256977"/>
    </source>
</evidence>
<evidence type="ECO:0000256" key="1">
    <source>
        <dbReference type="ARBA" id="ARBA00022801"/>
    </source>
</evidence>
<dbReference type="InterPro" id="IPR001119">
    <property type="entry name" value="SLH_dom"/>
</dbReference>
<keyword evidence="1" id="KW-0378">Hydrolase</keyword>
<dbReference type="Pfam" id="PF00395">
    <property type="entry name" value="SLH"/>
    <property type="match status" value="3"/>
</dbReference>
<dbReference type="OrthoDB" id="9776971at2"/>
<protein>
    <submittedName>
        <fullName evidence="3">S-layer family protein</fullName>
    </submittedName>
</protein>
<accession>A0A3D9JSJ3</accession>
<dbReference type="PROSITE" id="PS51272">
    <property type="entry name" value="SLH"/>
    <property type="match status" value="3"/>
</dbReference>